<keyword evidence="2" id="KW-1185">Reference proteome</keyword>
<evidence type="ECO:0000313" key="1">
    <source>
        <dbReference type="EMBL" id="KAF2622325.1"/>
    </source>
</evidence>
<evidence type="ECO:0000313" key="2">
    <source>
        <dbReference type="Proteomes" id="UP000799754"/>
    </source>
</evidence>
<proteinExistence type="predicted"/>
<organism evidence="1 2">
    <name type="scientific">Macroventuria anomochaeta</name>
    <dbReference type="NCBI Taxonomy" id="301207"/>
    <lineage>
        <taxon>Eukaryota</taxon>
        <taxon>Fungi</taxon>
        <taxon>Dikarya</taxon>
        <taxon>Ascomycota</taxon>
        <taxon>Pezizomycotina</taxon>
        <taxon>Dothideomycetes</taxon>
        <taxon>Pleosporomycetidae</taxon>
        <taxon>Pleosporales</taxon>
        <taxon>Pleosporineae</taxon>
        <taxon>Didymellaceae</taxon>
        <taxon>Macroventuria</taxon>
    </lineage>
</organism>
<gene>
    <name evidence="1" type="ORF">BU25DRAFT_352497</name>
</gene>
<dbReference type="Proteomes" id="UP000799754">
    <property type="component" value="Unassembled WGS sequence"/>
</dbReference>
<protein>
    <submittedName>
        <fullName evidence="1">Uncharacterized protein</fullName>
    </submittedName>
</protein>
<accession>A0ACB6RK42</accession>
<sequence>MPRTPSPKRIDNSLDRRDKLEAYGINVDRGCDLPAALVEHISTVIEAPRELDAVPSPNAKQLVQRRRNAALQSERNGITQIAPFLGFIGEVEGTPGLALDPLLVTKQDLALHSFFLPSAPNPAVVTTWKALSQPQPDVCTGYVTRRDAETVSLPCAAAFTADEEAILDRYRLSQFLHFPFLTMQYKAANANETLRHAQNQAARDGAVAVNYLYEFYLAAYKRPLSAVDTHHVSVTCDMEHCELWMHWRDGQSHYMELVSSHSMRDYNAMLQLRGQLRNVRDWALGPRLQSIKTALPDFAASQSLGDYPILPTPSTTSQYDSASMSSHPRILPPTLGFAPTPRTIQSEPSKASKRRRYAGDDNSDTRSEAG</sequence>
<comment type="caution">
    <text evidence="1">The sequence shown here is derived from an EMBL/GenBank/DDBJ whole genome shotgun (WGS) entry which is preliminary data.</text>
</comment>
<reference evidence="1" key="1">
    <citation type="journal article" date="2020" name="Stud. Mycol.">
        <title>101 Dothideomycetes genomes: a test case for predicting lifestyles and emergence of pathogens.</title>
        <authorList>
            <person name="Haridas S."/>
            <person name="Albert R."/>
            <person name="Binder M."/>
            <person name="Bloem J."/>
            <person name="Labutti K."/>
            <person name="Salamov A."/>
            <person name="Andreopoulos B."/>
            <person name="Baker S."/>
            <person name="Barry K."/>
            <person name="Bills G."/>
            <person name="Bluhm B."/>
            <person name="Cannon C."/>
            <person name="Castanera R."/>
            <person name="Culley D."/>
            <person name="Daum C."/>
            <person name="Ezra D."/>
            <person name="Gonzalez J."/>
            <person name="Henrissat B."/>
            <person name="Kuo A."/>
            <person name="Liang C."/>
            <person name="Lipzen A."/>
            <person name="Lutzoni F."/>
            <person name="Magnuson J."/>
            <person name="Mondo S."/>
            <person name="Nolan M."/>
            <person name="Ohm R."/>
            <person name="Pangilinan J."/>
            <person name="Park H.-J."/>
            <person name="Ramirez L."/>
            <person name="Alfaro M."/>
            <person name="Sun H."/>
            <person name="Tritt A."/>
            <person name="Yoshinaga Y."/>
            <person name="Zwiers L.-H."/>
            <person name="Turgeon B."/>
            <person name="Goodwin S."/>
            <person name="Spatafora J."/>
            <person name="Crous P."/>
            <person name="Grigoriev I."/>
        </authorList>
    </citation>
    <scope>NUCLEOTIDE SEQUENCE</scope>
    <source>
        <strain evidence="1">CBS 525.71</strain>
    </source>
</reference>
<name>A0ACB6RK42_9PLEO</name>
<dbReference type="EMBL" id="MU006745">
    <property type="protein sequence ID" value="KAF2622325.1"/>
    <property type="molecule type" value="Genomic_DNA"/>
</dbReference>